<feature type="compositionally biased region" description="Polar residues" evidence="1">
    <location>
        <begin position="1"/>
        <end position="21"/>
    </location>
</feature>
<name>A0A0D0BQ33_9AGAR</name>
<evidence type="ECO:0000256" key="1">
    <source>
        <dbReference type="SAM" id="MobiDB-lite"/>
    </source>
</evidence>
<organism evidence="2 3">
    <name type="scientific">Collybiopsis luxurians FD-317 M1</name>
    <dbReference type="NCBI Taxonomy" id="944289"/>
    <lineage>
        <taxon>Eukaryota</taxon>
        <taxon>Fungi</taxon>
        <taxon>Dikarya</taxon>
        <taxon>Basidiomycota</taxon>
        <taxon>Agaricomycotina</taxon>
        <taxon>Agaricomycetes</taxon>
        <taxon>Agaricomycetidae</taxon>
        <taxon>Agaricales</taxon>
        <taxon>Marasmiineae</taxon>
        <taxon>Omphalotaceae</taxon>
        <taxon>Collybiopsis</taxon>
        <taxon>Collybiopsis luxurians</taxon>
    </lineage>
</organism>
<feature type="region of interest" description="Disordered" evidence="1">
    <location>
        <begin position="1"/>
        <end position="34"/>
    </location>
</feature>
<dbReference type="HOGENOM" id="CLU_023362_0_0_1"/>
<accession>A0A0D0BQ33</accession>
<keyword evidence="3" id="KW-1185">Reference proteome</keyword>
<dbReference type="EMBL" id="KN834857">
    <property type="protein sequence ID" value="KIK51724.1"/>
    <property type="molecule type" value="Genomic_DNA"/>
</dbReference>
<sequence>MSSSQAFPNHPIASSSASGGSKPQLIIKPPQPTQSSIAVPLSDALASVPPKAKKMWHTAFECSALLQYPVVPVSLDISSPLPANVQCIFNDVYLANSSPKERRLGLGNPGCKRVVQVPSRKVKEVVCGTVDDDVEMEVLEELDGMNLDYSEEVPPPPTPVSTAPAPIWKAVNTQFYSKVSSLKTWFFEPLVKQVPSDGSSPTQDKMIQTAVECVVTRMASLFAGPRKKMLEQDLWALVDGLIQGAFTGLEEQLQHSPSKPPASFSSKSLFQFIKLLSVVNMTSANIIDSQQDELL</sequence>
<evidence type="ECO:0000313" key="3">
    <source>
        <dbReference type="Proteomes" id="UP000053593"/>
    </source>
</evidence>
<evidence type="ECO:0000313" key="2">
    <source>
        <dbReference type="EMBL" id="KIK51724.1"/>
    </source>
</evidence>
<protein>
    <submittedName>
        <fullName evidence="2">Uncharacterized protein</fullName>
    </submittedName>
</protein>
<dbReference type="AlphaFoldDB" id="A0A0D0BQ33"/>
<gene>
    <name evidence="2" type="ORF">GYMLUDRAFT_251857</name>
</gene>
<reference evidence="2 3" key="1">
    <citation type="submission" date="2014-04" db="EMBL/GenBank/DDBJ databases">
        <title>Evolutionary Origins and Diversification of the Mycorrhizal Mutualists.</title>
        <authorList>
            <consortium name="DOE Joint Genome Institute"/>
            <consortium name="Mycorrhizal Genomics Consortium"/>
            <person name="Kohler A."/>
            <person name="Kuo A."/>
            <person name="Nagy L.G."/>
            <person name="Floudas D."/>
            <person name="Copeland A."/>
            <person name="Barry K.W."/>
            <person name="Cichocki N."/>
            <person name="Veneault-Fourrey C."/>
            <person name="LaButti K."/>
            <person name="Lindquist E.A."/>
            <person name="Lipzen A."/>
            <person name="Lundell T."/>
            <person name="Morin E."/>
            <person name="Murat C."/>
            <person name="Riley R."/>
            <person name="Ohm R."/>
            <person name="Sun H."/>
            <person name="Tunlid A."/>
            <person name="Henrissat B."/>
            <person name="Grigoriev I.V."/>
            <person name="Hibbett D.S."/>
            <person name="Martin F."/>
        </authorList>
    </citation>
    <scope>NUCLEOTIDE SEQUENCE [LARGE SCALE GENOMIC DNA]</scope>
    <source>
        <strain evidence="2 3">FD-317 M1</strain>
    </source>
</reference>
<proteinExistence type="predicted"/>
<dbReference type="Proteomes" id="UP000053593">
    <property type="component" value="Unassembled WGS sequence"/>
</dbReference>